<keyword evidence="4" id="KW-0997">Cell inner membrane</keyword>
<keyword evidence="5 9" id="KW-0812">Transmembrane</keyword>
<evidence type="ECO:0000259" key="10">
    <source>
        <dbReference type="Pfam" id="PF04290"/>
    </source>
</evidence>
<dbReference type="RefSeq" id="WP_213237269.1">
    <property type="nucleotide sequence ID" value="NZ_JAHBCL010000020.1"/>
</dbReference>
<evidence type="ECO:0000256" key="4">
    <source>
        <dbReference type="ARBA" id="ARBA00022519"/>
    </source>
</evidence>
<dbReference type="PANTHER" id="PTHR35011">
    <property type="entry name" value="2,3-DIKETO-L-GULONATE TRAP TRANSPORTER SMALL PERMEASE PROTEIN YIAM"/>
    <property type="match status" value="1"/>
</dbReference>
<dbReference type="InterPro" id="IPR007387">
    <property type="entry name" value="TRAP_DctQ"/>
</dbReference>
<evidence type="ECO:0000256" key="5">
    <source>
        <dbReference type="ARBA" id="ARBA00022692"/>
    </source>
</evidence>
<proteinExistence type="inferred from homology"/>
<protein>
    <submittedName>
        <fullName evidence="11">TRAP transporter small permease</fullName>
    </submittedName>
</protein>
<dbReference type="InterPro" id="IPR055348">
    <property type="entry name" value="DctQ"/>
</dbReference>
<dbReference type="Proteomes" id="UP000746471">
    <property type="component" value="Unassembled WGS sequence"/>
</dbReference>
<keyword evidence="2" id="KW-0813">Transport</keyword>
<organism evidence="11 12">
    <name type="scientific">Fusibacter paucivorans</name>
    <dbReference type="NCBI Taxonomy" id="76009"/>
    <lineage>
        <taxon>Bacteria</taxon>
        <taxon>Bacillati</taxon>
        <taxon>Bacillota</taxon>
        <taxon>Clostridia</taxon>
        <taxon>Eubacteriales</taxon>
        <taxon>Eubacteriales Family XII. Incertae Sedis</taxon>
        <taxon>Fusibacter</taxon>
    </lineage>
</organism>
<evidence type="ECO:0000313" key="11">
    <source>
        <dbReference type="EMBL" id="MBS7527408.1"/>
    </source>
</evidence>
<comment type="caution">
    <text evidence="11">The sequence shown here is derived from an EMBL/GenBank/DDBJ whole genome shotgun (WGS) entry which is preliminary data.</text>
</comment>
<dbReference type="EMBL" id="JAHBCL010000020">
    <property type="protein sequence ID" value="MBS7527408.1"/>
    <property type="molecule type" value="Genomic_DNA"/>
</dbReference>
<evidence type="ECO:0000256" key="1">
    <source>
        <dbReference type="ARBA" id="ARBA00004429"/>
    </source>
</evidence>
<keyword evidence="12" id="KW-1185">Reference proteome</keyword>
<feature type="transmembrane region" description="Helical" evidence="9">
    <location>
        <begin position="50"/>
        <end position="67"/>
    </location>
</feature>
<evidence type="ECO:0000256" key="3">
    <source>
        <dbReference type="ARBA" id="ARBA00022475"/>
    </source>
</evidence>
<feature type="transmembrane region" description="Helical" evidence="9">
    <location>
        <begin position="88"/>
        <end position="110"/>
    </location>
</feature>
<keyword evidence="3" id="KW-1003">Cell membrane</keyword>
<keyword evidence="6 9" id="KW-1133">Transmembrane helix</keyword>
<dbReference type="PANTHER" id="PTHR35011:SF2">
    <property type="entry name" value="2,3-DIKETO-L-GULONATE TRAP TRANSPORTER SMALL PERMEASE PROTEIN YIAM"/>
    <property type="match status" value="1"/>
</dbReference>
<reference evidence="11 12" key="1">
    <citation type="submission" date="2021-05" db="EMBL/GenBank/DDBJ databases">
        <title>Fusibacter ferrireducens sp. nov., an anaerobic, sulfur- and Fe-reducing bacterium isolated from the mangrove sediment.</title>
        <authorList>
            <person name="Qiu D."/>
        </authorList>
    </citation>
    <scope>NUCLEOTIDE SEQUENCE [LARGE SCALE GENOMIC DNA]</scope>
    <source>
        <strain evidence="11 12">DSM 12116</strain>
    </source>
</reference>
<evidence type="ECO:0000313" key="12">
    <source>
        <dbReference type="Proteomes" id="UP000746471"/>
    </source>
</evidence>
<evidence type="ECO:0000256" key="6">
    <source>
        <dbReference type="ARBA" id="ARBA00022989"/>
    </source>
</evidence>
<feature type="transmembrane region" description="Helical" evidence="9">
    <location>
        <begin position="7"/>
        <end position="30"/>
    </location>
</feature>
<accession>A0ABS5PQH0</accession>
<name>A0ABS5PQH0_9FIRM</name>
<feature type="domain" description="Tripartite ATP-independent periplasmic transporters DctQ component" evidence="10">
    <location>
        <begin position="26"/>
        <end position="151"/>
    </location>
</feature>
<sequence>MEVIKSILDGIAAVVKRVIAVMLGVMLVVALVEVFRRYLFGLSFPWSEELIRYLIIWVSFLGGAVAYKEQNLVFFDMIVDKLHSKFKYVLLMLTNTVSLIFVSYIFSYALKVINKPSIVKQKSIGLQISMLYPYLAIPVGLGLMILFGLYHYRVIYATYKNGGYNK</sequence>
<keyword evidence="7 9" id="KW-0472">Membrane</keyword>
<evidence type="ECO:0000256" key="8">
    <source>
        <dbReference type="ARBA" id="ARBA00038436"/>
    </source>
</evidence>
<feature type="transmembrane region" description="Helical" evidence="9">
    <location>
        <begin position="130"/>
        <end position="150"/>
    </location>
</feature>
<evidence type="ECO:0000256" key="7">
    <source>
        <dbReference type="ARBA" id="ARBA00023136"/>
    </source>
</evidence>
<dbReference type="Pfam" id="PF04290">
    <property type="entry name" value="DctQ"/>
    <property type="match status" value="1"/>
</dbReference>
<comment type="similarity">
    <text evidence="8">Belongs to the TRAP transporter small permease family.</text>
</comment>
<evidence type="ECO:0000256" key="2">
    <source>
        <dbReference type="ARBA" id="ARBA00022448"/>
    </source>
</evidence>
<gene>
    <name evidence="11" type="ORF">KHM83_12055</name>
</gene>
<comment type="subcellular location">
    <subcellularLocation>
        <location evidence="1">Cell inner membrane</location>
        <topology evidence="1">Multi-pass membrane protein</topology>
    </subcellularLocation>
</comment>
<evidence type="ECO:0000256" key="9">
    <source>
        <dbReference type="SAM" id="Phobius"/>
    </source>
</evidence>